<evidence type="ECO:0000313" key="2">
    <source>
        <dbReference type="Proteomes" id="UP000054387"/>
    </source>
</evidence>
<dbReference type="SUPFAM" id="SSF55961">
    <property type="entry name" value="Bet v1-like"/>
    <property type="match status" value="1"/>
</dbReference>
<gene>
    <name evidence="1" type="ORF">AUR64_11350</name>
</gene>
<dbReference type="Pfam" id="PF10604">
    <property type="entry name" value="Polyketide_cyc2"/>
    <property type="match status" value="1"/>
</dbReference>
<keyword evidence="2" id="KW-1185">Reference proteome</keyword>
<dbReference type="STRING" id="1514971.AUR64_11350"/>
<dbReference type="InterPro" id="IPR019587">
    <property type="entry name" value="Polyketide_cyclase/dehydratase"/>
</dbReference>
<protein>
    <submittedName>
        <fullName evidence="1">Polyketide cyclase</fullName>
    </submittedName>
</protein>
<dbReference type="AlphaFoldDB" id="A0A0W1RBT5"/>
<name>A0A0W1RBT5_9EURY</name>
<accession>A0A0W1RBT5</accession>
<evidence type="ECO:0000313" key="1">
    <source>
        <dbReference type="EMBL" id="KTG10514.1"/>
    </source>
</evidence>
<comment type="caution">
    <text evidence="1">The sequence shown here is derived from an EMBL/GenBank/DDBJ whole genome shotgun (WGS) entry which is preliminary data.</text>
</comment>
<dbReference type="EMBL" id="LOPU01000018">
    <property type="protein sequence ID" value="KTG10514.1"/>
    <property type="molecule type" value="Genomic_DNA"/>
</dbReference>
<dbReference type="Proteomes" id="UP000054387">
    <property type="component" value="Unassembled WGS sequence"/>
</dbReference>
<organism evidence="1 2">
    <name type="scientific">Haloprofundus marisrubri</name>
    <dbReference type="NCBI Taxonomy" id="1514971"/>
    <lineage>
        <taxon>Archaea</taxon>
        <taxon>Methanobacteriati</taxon>
        <taxon>Methanobacteriota</taxon>
        <taxon>Stenosarchaea group</taxon>
        <taxon>Halobacteria</taxon>
        <taxon>Halobacteriales</taxon>
        <taxon>Haloferacaceae</taxon>
        <taxon>Haloprofundus</taxon>
    </lineage>
</organism>
<sequence>MRRTPDGRRLLVSRLVDAPAERVWELLVETRHWSAWGPSVDDVEPADTRVRAGTTGRVRVAGVGVWIPFEVTSRSADELRGTYRWTWRVAGIPATGHRVESTGENRCRVGFEIPLLAAGYAAVCTVALRRIERLAVE</sequence>
<dbReference type="Gene3D" id="3.30.530.20">
    <property type="match status" value="1"/>
</dbReference>
<proteinExistence type="predicted"/>
<dbReference type="InterPro" id="IPR023393">
    <property type="entry name" value="START-like_dom_sf"/>
</dbReference>
<reference evidence="1 2" key="1">
    <citation type="submission" date="2015-12" db="EMBL/GenBank/DDBJ databases">
        <title>Haloprofundus marisrubri gen. nov., sp. nov., an extremely halophilic archaeon isolated from the Discovery deep brine-seawater interface in the Red Sea.</title>
        <authorList>
            <person name="Zhang G."/>
            <person name="Stingl U."/>
            <person name="Rashid M."/>
        </authorList>
    </citation>
    <scope>NUCLEOTIDE SEQUENCE [LARGE SCALE GENOMIC DNA]</scope>
    <source>
        <strain evidence="1 2">SB9</strain>
    </source>
</reference>
<dbReference type="OrthoDB" id="66844at2157"/>